<name>K7MU52_SOYBN</name>
<feature type="compositionally biased region" description="Polar residues" evidence="1">
    <location>
        <begin position="78"/>
        <end position="89"/>
    </location>
</feature>
<dbReference type="PaxDb" id="3847-GLYMA18G46091.1"/>
<reference evidence="3" key="2">
    <citation type="submission" date="2018-02" db="UniProtKB">
        <authorList>
            <consortium name="EnsemblPlants"/>
        </authorList>
    </citation>
    <scope>IDENTIFICATION</scope>
    <source>
        <strain evidence="3">Williams 82</strain>
    </source>
</reference>
<gene>
    <name evidence="2" type="ORF">GLYMA_18G226700</name>
</gene>
<dbReference type="EMBL" id="CM000851">
    <property type="protein sequence ID" value="KRH00652.1"/>
    <property type="molecule type" value="Genomic_DNA"/>
</dbReference>
<dbReference type="HOGENOM" id="CLU_2459149_0_0_1"/>
<evidence type="ECO:0000313" key="2">
    <source>
        <dbReference type="EMBL" id="KRH00652.1"/>
    </source>
</evidence>
<dbReference type="AlphaFoldDB" id="K7MU52"/>
<evidence type="ECO:0000313" key="3">
    <source>
        <dbReference type="EnsemblPlants" id="KRH00652"/>
    </source>
</evidence>
<dbReference type="EnsemblPlants" id="KRH00652">
    <property type="protein sequence ID" value="KRH00652"/>
    <property type="gene ID" value="GLYMA_18G226700"/>
</dbReference>
<keyword evidence="4" id="KW-1185">Reference proteome</keyword>
<protein>
    <submittedName>
        <fullName evidence="2 3">Uncharacterized protein</fullName>
    </submittedName>
</protein>
<organism evidence="2">
    <name type="scientific">Glycine max</name>
    <name type="common">Soybean</name>
    <name type="synonym">Glycine hispida</name>
    <dbReference type="NCBI Taxonomy" id="3847"/>
    <lineage>
        <taxon>Eukaryota</taxon>
        <taxon>Viridiplantae</taxon>
        <taxon>Streptophyta</taxon>
        <taxon>Embryophyta</taxon>
        <taxon>Tracheophyta</taxon>
        <taxon>Spermatophyta</taxon>
        <taxon>Magnoliopsida</taxon>
        <taxon>eudicotyledons</taxon>
        <taxon>Gunneridae</taxon>
        <taxon>Pentapetalae</taxon>
        <taxon>rosids</taxon>
        <taxon>fabids</taxon>
        <taxon>Fabales</taxon>
        <taxon>Fabaceae</taxon>
        <taxon>Papilionoideae</taxon>
        <taxon>50 kb inversion clade</taxon>
        <taxon>NPAAA clade</taxon>
        <taxon>indigoferoid/millettioid clade</taxon>
        <taxon>Phaseoleae</taxon>
        <taxon>Glycine</taxon>
        <taxon>Glycine subgen. Soja</taxon>
    </lineage>
</organism>
<dbReference type="InParanoid" id="K7MU52"/>
<feature type="region of interest" description="Disordered" evidence="1">
    <location>
        <begin position="56"/>
        <end position="89"/>
    </location>
</feature>
<evidence type="ECO:0000256" key="1">
    <source>
        <dbReference type="SAM" id="MobiDB-lite"/>
    </source>
</evidence>
<sequence>MKLQAANPSLHIPSLSISAASHAPFFISYSFTSSPFIAYILLCVSEPTTHLLISDHHQQPNQSGLARHEPPYMREPTAVTSSLTNPCEL</sequence>
<dbReference type="Proteomes" id="UP000008827">
    <property type="component" value="Chromosome 18"/>
</dbReference>
<reference evidence="2" key="3">
    <citation type="submission" date="2018-07" db="EMBL/GenBank/DDBJ databases">
        <title>WGS assembly of Glycine max.</title>
        <authorList>
            <person name="Schmutz J."/>
            <person name="Cannon S."/>
            <person name="Schlueter J."/>
            <person name="Ma J."/>
            <person name="Mitros T."/>
            <person name="Nelson W."/>
            <person name="Hyten D."/>
            <person name="Song Q."/>
            <person name="Thelen J."/>
            <person name="Cheng J."/>
            <person name="Xu D."/>
            <person name="Hellsten U."/>
            <person name="May G."/>
            <person name="Yu Y."/>
            <person name="Sakurai T."/>
            <person name="Umezawa T."/>
            <person name="Bhattacharyya M."/>
            <person name="Sandhu D."/>
            <person name="Valliyodan B."/>
            <person name="Lindquist E."/>
            <person name="Peto M."/>
            <person name="Grant D."/>
            <person name="Shu S."/>
            <person name="Goodstein D."/>
            <person name="Barry K."/>
            <person name="Futrell-Griggs M."/>
            <person name="Abernathy B."/>
            <person name="Du J."/>
            <person name="Tian Z."/>
            <person name="Zhu L."/>
            <person name="Gill N."/>
            <person name="Joshi T."/>
            <person name="Libault M."/>
            <person name="Sethuraman A."/>
            <person name="Zhang X."/>
            <person name="Shinozaki K."/>
            <person name="Nguyen H."/>
            <person name="Wing R."/>
            <person name="Cregan P."/>
            <person name="Specht J."/>
            <person name="Grimwood J."/>
            <person name="Rokhsar D."/>
            <person name="Stacey G."/>
            <person name="Shoemaker R."/>
            <person name="Jackson S."/>
        </authorList>
    </citation>
    <scope>NUCLEOTIDE SEQUENCE</scope>
    <source>
        <tissue evidence="2">Callus</tissue>
    </source>
</reference>
<evidence type="ECO:0000313" key="4">
    <source>
        <dbReference type="Proteomes" id="UP000008827"/>
    </source>
</evidence>
<dbReference type="Gramene" id="KRH00652">
    <property type="protein sequence ID" value="KRH00652"/>
    <property type="gene ID" value="GLYMA_18G226700"/>
</dbReference>
<reference evidence="2 3" key="1">
    <citation type="journal article" date="2010" name="Nature">
        <title>Genome sequence of the palaeopolyploid soybean.</title>
        <authorList>
            <person name="Schmutz J."/>
            <person name="Cannon S.B."/>
            <person name="Schlueter J."/>
            <person name="Ma J."/>
            <person name="Mitros T."/>
            <person name="Nelson W."/>
            <person name="Hyten D.L."/>
            <person name="Song Q."/>
            <person name="Thelen J.J."/>
            <person name="Cheng J."/>
            <person name="Xu D."/>
            <person name="Hellsten U."/>
            <person name="May G.D."/>
            <person name="Yu Y."/>
            <person name="Sakurai T."/>
            <person name="Umezawa T."/>
            <person name="Bhattacharyya M.K."/>
            <person name="Sandhu D."/>
            <person name="Valliyodan B."/>
            <person name="Lindquist E."/>
            <person name="Peto M."/>
            <person name="Grant D."/>
            <person name="Shu S."/>
            <person name="Goodstein D."/>
            <person name="Barry K."/>
            <person name="Futrell-Griggs M."/>
            <person name="Abernathy B."/>
            <person name="Du J."/>
            <person name="Tian Z."/>
            <person name="Zhu L."/>
            <person name="Gill N."/>
            <person name="Joshi T."/>
            <person name="Libault M."/>
            <person name="Sethuraman A."/>
            <person name="Zhang X.-C."/>
            <person name="Shinozaki K."/>
            <person name="Nguyen H.T."/>
            <person name="Wing R.A."/>
            <person name="Cregan P."/>
            <person name="Specht J."/>
            <person name="Grimwood J."/>
            <person name="Rokhsar D."/>
            <person name="Stacey G."/>
            <person name="Shoemaker R.C."/>
            <person name="Jackson S.A."/>
        </authorList>
    </citation>
    <scope>NUCLEOTIDE SEQUENCE [LARGE SCALE GENOMIC DNA]</scope>
    <source>
        <strain evidence="3">cv. Williams 82</strain>
        <tissue evidence="2">Callus</tissue>
    </source>
</reference>
<proteinExistence type="predicted"/>
<accession>K7MU52</accession>